<dbReference type="EMBL" id="LFCV01000022">
    <property type="protein sequence ID" value="KMJ46377.1"/>
    <property type="molecule type" value="Genomic_DNA"/>
</dbReference>
<name>A0A0J5FWM5_9GAMM</name>
<gene>
    <name evidence="1" type="ORF">AB204_04050</name>
</gene>
<comment type="caution">
    <text evidence="1">The sequence shown here is derived from an EMBL/GenBank/DDBJ whole genome shotgun (WGS) entry which is preliminary data.</text>
</comment>
<protein>
    <submittedName>
        <fullName evidence="1">Uncharacterized protein</fullName>
    </submittedName>
</protein>
<evidence type="ECO:0000313" key="1">
    <source>
        <dbReference type="EMBL" id="KMJ46377.1"/>
    </source>
</evidence>
<proteinExistence type="predicted"/>
<keyword evidence="2" id="KW-1185">Reference proteome</keyword>
<dbReference type="STRING" id="880157.AB204_04050"/>
<reference evidence="1 2" key="1">
    <citation type="submission" date="2015-06" db="EMBL/GenBank/DDBJ databases">
        <title>Draft Whole-Genome Sequence of the Entomopathogenic Bacterium Xenorhabdus khoisanae.</title>
        <authorList>
            <person name="Naidoo S."/>
            <person name="Featherston J."/>
            <person name="Gray V.M."/>
        </authorList>
    </citation>
    <scope>NUCLEOTIDE SEQUENCE [LARGE SCALE GENOMIC DNA]</scope>
    <source>
        <strain evidence="1 2">MCB</strain>
    </source>
</reference>
<dbReference type="AlphaFoldDB" id="A0A0J5FWM5"/>
<dbReference type="Proteomes" id="UP000036277">
    <property type="component" value="Unassembled WGS sequence"/>
</dbReference>
<dbReference type="PATRIC" id="fig|880157.4.peg.844"/>
<evidence type="ECO:0000313" key="2">
    <source>
        <dbReference type="Proteomes" id="UP000036277"/>
    </source>
</evidence>
<sequence>MEYYLKKSFRHGISNNFKSWYNYYIKQERNCLDKNVAINIKKILRFSKLSVFLHEVLIFERTTLQSEKLLNLKCIKVIQFYELMKMKLSFFSFKNKYQIKKHEFCKYTFFGDIE</sequence>
<accession>A0A0J5FWM5</accession>
<organism evidence="1 2">
    <name type="scientific">Xenorhabdus khoisanae</name>
    <dbReference type="NCBI Taxonomy" id="880157"/>
    <lineage>
        <taxon>Bacteria</taxon>
        <taxon>Pseudomonadati</taxon>
        <taxon>Pseudomonadota</taxon>
        <taxon>Gammaproteobacteria</taxon>
        <taxon>Enterobacterales</taxon>
        <taxon>Morganellaceae</taxon>
        <taxon>Xenorhabdus</taxon>
    </lineage>
</organism>